<dbReference type="CDD" id="cd11338">
    <property type="entry name" value="AmyAc_CMD"/>
    <property type="match status" value="1"/>
</dbReference>
<reference evidence="5" key="1">
    <citation type="submission" date="2022-01" db="EMBL/GenBank/DDBJ databases">
        <authorList>
            <person name="Criscuolo A."/>
        </authorList>
    </citation>
    <scope>NUCLEOTIDE SEQUENCE</scope>
    <source>
        <strain evidence="5">CIP111893</strain>
    </source>
</reference>
<dbReference type="Gene3D" id="3.90.400.10">
    <property type="entry name" value="Oligo-1,6-glucosidase, Domain 2"/>
    <property type="match status" value="1"/>
</dbReference>
<evidence type="ECO:0000313" key="5">
    <source>
        <dbReference type="EMBL" id="CAH1190061.1"/>
    </source>
</evidence>
<keyword evidence="3 5" id="KW-0326">Glycosidase</keyword>
<dbReference type="InterPro" id="IPR017853">
    <property type="entry name" value="GH"/>
</dbReference>
<evidence type="ECO:0000259" key="4">
    <source>
        <dbReference type="SMART" id="SM00642"/>
    </source>
</evidence>
<evidence type="ECO:0000256" key="2">
    <source>
        <dbReference type="ARBA" id="ARBA00022801"/>
    </source>
</evidence>
<keyword evidence="6" id="KW-1185">Reference proteome</keyword>
<dbReference type="EC" id="3.2.1.54" evidence="5"/>
<keyword evidence="2 5" id="KW-0378">Hydrolase</keyword>
<dbReference type="PANTHER" id="PTHR10357:SF210">
    <property type="entry name" value="MALTODEXTRIN GLUCOSIDASE"/>
    <property type="match status" value="1"/>
</dbReference>
<dbReference type="InterPro" id="IPR006047">
    <property type="entry name" value="GH13_cat_dom"/>
</dbReference>
<dbReference type="Gene3D" id="2.60.40.1180">
    <property type="entry name" value="Golgi alpha-mannosidase II"/>
    <property type="match status" value="1"/>
</dbReference>
<dbReference type="GO" id="GO:0047798">
    <property type="term" value="F:cyclomaltodextrinase activity"/>
    <property type="evidence" value="ECO:0007669"/>
    <property type="project" value="UniProtKB-EC"/>
</dbReference>
<dbReference type="SUPFAM" id="SSF51011">
    <property type="entry name" value="Glycosyl hydrolase domain"/>
    <property type="match status" value="1"/>
</dbReference>
<dbReference type="Proteomes" id="UP000838686">
    <property type="component" value="Unassembled WGS sequence"/>
</dbReference>
<dbReference type="PANTHER" id="PTHR10357">
    <property type="entry name" value="ALPHA-AMYLASE FAMILY MEMBER"/>
    <property type="match status" value="1"/>
</dbReference>
<dbReference type="CDD" id="cd02857">
    <property type="entry name" value="E_set_CDase_PDE_N"/>
    <property type="match status" value="1"/>
</dbReference>
<dbReference type="Gene3D" id="3.20.20.80">
    <property type="entry name" value="Glycosidases"/>
    <property type="match status" value="1"/>
</dbReference>
<dbReference type="SMART" id="SM00642">
    <property type="entry name" value="Aamy"/>
    <property type="match status" value="1"/>
</dbReference>
<evidence type="ECO:0000256" key="3">
    <source>
        <dbReference type="ARBA" id="ARBA00023295"/>
    </source>
</evidence>
<dbReference type="InterPro" id="IPR032091">
    <property type="entry name" value="Malt_amylase-like_C"/>
</dbReference>
<protein>
    <submittedName>
        <fullName evidence="5">Cyclomaltodextrinase</fullName>
        <ecNumber evidence="5">3.2.1.54</ecNumber>
    </submittedName>
</protein>
<dbReference type="Pfam" id="PF02903">
    <property type="entry name" value="Alpha-amylase_N"/>
    <property type="match status" value="1"/>
</dbReference>
<comment type="similarity">
    <text evidence="1">Belongs to the glycosyl hydrolase 13 family.</text>
</comment>
<feature type="domain" description="Glycosyl hydrolase family 13 catalytic" evidence="4">
    <location>
        <begin position="135"/>
        <end position="494"/>
    </location>
</feature>
<accession>A0ABM9BNJ7</accession>
<evidence type="ECO:0000313" key="6">
    <source>
        <dbReference type="Proteomes" id="UP000838686"/>
    </source>
</evidence>
<organism evidence="5 6">
    <name type="scientific">Paenibacillus plantiphilus</name>
    <dbReference type="NCBI Taxonomy" id="2905650"/>
    <lineage>
        <taxon>Bacteria</taxon>
        <taxon>Bacillati</taxon>
        <taxon>Bacillota</taxon>
        <taxon>Bacilli</taxon>
        <taxon>Bacillales</taxon>
        <taxon>Paenibacillaceae</taxon>
        <taxon>Paenibacillus</taxon>
    </lineage>
</organism>
<dbReference type="SUPFAM" id="SSF51445">
    <property type="entry name" value="(Trans)glycosidases"/>
    <property type="match status" value="1"/>
</dbReference>
<gene>
    <name evidence="5" type="ORF">PAECIP111893_00144</name>
</gene>
<dbReference type="InterPro" id="IPR013780">
    <property type="entry name" value="Glyco_hydro_b"/>
</dbReference>
<dbReference type="EMBL" id="CAKMMF010000001">
    <property type="protein sequence ID" value="CAH1190061.1"/>
    <property type="molecule type" value="Genomic_DNA"/>
</dbReference>
<name>A0ABM9BNJ7_9BACL</name>
<dbReference type="Pfam" id="PF16657">
    <property type="entry name" value="Malt_amylase_C"/>
    <property type="match status" value="1"/>
</dbReference>
<dbReference type="InterPro" id="IPR004185">
    <property type="entry name" value="Glyco_hydro_13_lg-like_dom"/>
</dbReference>
<dbReference type="Pfam" id="PF00128">
    <property type="entry name" value="Alpha-amylase"/>
    <property type="match status" value="1"/>
</dbReference>
<dbReference type="RefSeq" id="WP_236338319.1">
    <property type="nucleotide sequence ID" value="NZ_CAKMMF010000001.1"/>
</dbReference>
<dbReference type="InterPro" id="IPR045857">
    <property type="entry name" value="O16G_dom_2"/>
</dbReference>
<evidence type="ECO:0000256" key="1">
    <source>
        <dbReference type="ARBA" id="ARBA00008061"/>
    </source>
</evidence>
<dbReference type="InterPro" id="IPR013783">
    <property type="entry name" value="Ig-like_fold"/>
</dbReference>
<comment type="caution">
    <text evidence="5">The sequence shown here is derived from an EMBL/GenBank/DDBJ whole genome shotgun (WGS) entry which is preliminary data.</text>
</comment>
<sequence>MLLEAVYHRPKQNWSYAYDFETIHIRLKTKRDDMDKVQVLAVDKWDFNGTKIVTDMVKFASNELFDFWEAAVRPPFKRLAYAFILQSGNLCTYMNERGFTPEMPVSAAALFEFPYINPIDVFTPPAWVKDAVFYQIFPERFANGDPSNDPEGVEPWGGKPTRTNFFGGDLQGVINNLDHLEELGVNAIYFNPVFEATTNHKYDTQDYLKVDPNFGDNETLKRLVQECHKRGIRVLLDAVFNHCGATFPPYLDVKSNGAASRYADWFHVREFPLEVRDGIPTYETFSFEPIMPKLNTEHPEVKEYLLNVARYWIEEIGIDGWRLDVADEVDHAFWRDFRKVVKSANPEAYILGEIWHDSMMWLQGDQFDAVMNYPFTDAVLDFFTNRGTLDGARFANAIGSILSSYPQQVNEAAFNLLGSHDTPRLLTICGDDKQRMRLATLFLFTFIGTPCVYYGDEFGINGEMDPDCRKCMEWDESKQDRELFEHYRSIIRLRREHEVLRNGEFRFLHAEKNDKRLAYERFNDASHFIIAANADEVTNTLEIILPQGTWTEAFTGSTIESDGDKTSLKLLPFSYQVFQRTL</sequence>
<proteinExistence type="inferred from homology"/>
<dbReference type="Gene3D" id="2.60.40.10">
    <property type="entry name" value="Immunoglobulins"/>
    <property type="match status" value="1"/>
</dbReference>